<keyword evidence="4" id="KW-0029">Amino-acid transport</keyword>
<dbReference type="GO" id="GO:0016020">
    <property type="term" value="C:membrane"/>
    <property type="evidence" value="ECO:0007669"/>
    <property type="project" value="UniProtKB-SubCell"/>
</dbReference>
<evidence type="ECO:0000256" key="1">
    <source>
        <dbReference type="ARBA" id="ARBA00004141"/>
    </source>
</evidence>
<feature type="transmembrane region" description="Helical" evidence="7">
    <location>
        <begin position="328"/>
        <end position="349"/>
    </location>
</feature>
<evidence type="ECO:0000256" key="2">
    <source>
        <dbReference type="ARBA" id="ARBA00022448"/>
    </source>
</evidence>
<feature type="transmembrane region" description="Helical" evidence="7">
    <location>
        <begin position="12"/>
        <end position="36"/>
    </location>
</feature>
<dbReference type="FunFam" id="1.20.1740.10:FF:000001">
    <property type="entry name" value="Amino acid permease"/>
    <property type="match status" value="1"/>
</dbReference>
<dbReference type="GO" id="GO:0006865">
    <property type="term" value="P:amino acid transport"/>
    <property type="evidence" value="ECO:0007669"/>
    <property type="project" value="UniProtKB-KW"/>
</dbReference>
<dbReference type="InterPro" id="IPR004840">
    <property type="entry name" value="Amino_acid_permease_CS"/>
</dbReference>
<feature type="transmembrane region" description="Helical" evidence="7">
    <location>
        <begin position="189"/>
        <end position="211"/>
    </location>
</feature>
<dbReference type="PANTHER" id="PTHR43495:SF5">
    <property type="entry name" value="GAMMA-AMINOBUTYRIC ACID PERMEASE"/>
    <property type="match status" value="1"/>
</dbReference>
<keyword evidence="6 7" id="KW-0472">Membrane</keyword>
<accession>A0A161WQZ7</accession>
<feature type="transmembrane region" description="Helical" evidence="7">
    <location>
        <begin position="355"/>
        <end position="375"/>
    </location>
</feature>
<dbReference type="PIRSF" id="PIRSF006060">
    <property type="entry name" value="AA_transporter"/>
    <property type="match status" value="1"/>
</dbReference>
<dbReference type="STRING" id="1121326.CLMAG_56140"/>
<dbReference type="EMBL" id="LWAE01000011">
    <property type="protein sequence ID" value="KZL89128.1"/>
    <property type="molecule type" value="Genomic_DNA"/>
</dbReference>
<keyword evidence="3 7" id="KW-0812">Transmembrane</keyword>
<dbReference type="PANTHER" id="PTHR43495">
    <property type="entry name" value="GABA PERMEASE"/>
    <property type="match status" value="1"/>
</dbReference>
<dbReference type="InterPro" id="IPR004841">
    <property type="entry name" value="AA-permease/SLC12A_dom"/>
</dbReference>
<dbReference type="Proteomes" id="UP000076603">
    <property type="component" value="Unassembled WGS sequence"/>
</dbReference>
<evidence type="ECO:0000256" key="3">
    <source>
        <dbReference type="ARBA" id="ARBA00022692"/>
    </source>
</evidence>
<evidence type="ECO:0000259" key="8">
    <source>
        <dbReference type="Pfam" id="PF00324"/>
    </source>
</evidence>
<dbReference type="OrthoDB" id="1806975at2"/>
<evidence type="ECO:0000256" key="7">
    <source>
        <dbReference type="SAM" id="Phobius"/>
    </source>
</evidence>
<feature type="transmembrane region" description="Helical" evidence="7">
    <location>
        <begin position="82"/>
        <end position="100"/>
    </location>
</feature>
<evidence type="ECO:0000256" key="4">
    <source>
        <dbReference type="ARBA" id="ARBA00022970"/>
    </source>
</evidence>
<feature type="transmembrane region" description="Helical" evidence="7">
    <location>
        <begin position="396"/>
        <end position="418"/>
    </location>
</feature>
<name>A0A161WQZ7_9CLOT</name>
<keyword evidence="2" id="KW-0813">Transport</keyword>
<organism evidence="9 10">
    <name type="scientific">Clostridium magnum DSM 2767</name>
    <dbReference type="NCBI Taxonomy" id="1121326"/>
    <lineage>
        <taxon>Bacteria</taxon>
        <taxon>Bacillati</taxon>
        <taxon>Bacillota</taxon>
        <taxon>Clostridia</taxon>
        <taxon>Eubacteriales</taxon>
        <taxon>Clostridiaceae</taxon>
        <taxon>Clostridium</taxon>
    </lineage>
</organism>
<evidence type="ECO:0000313" key="9">
    <source>
        <dbReference type="EMBL" id="KZL89128.1"/>
    </source>
</evidence>
<dbReference type="Pfam" id="PF00324">
    <property type="entry name" value="AA_permease"/>
    <property type="match status" value="1"/>
</dbReference>
<dbReference type="RefSeq" id="WP_066630093.1">
    <property type="nucleotide sequence ID" value="NZ_FQXL01000011.1"/>
</dbReference>
<keyword evidence="10" id="KW-1185">Reference proteome</keyword>
<feature type="transmembrane region" description="Helical" evidence="7">
    <location>
        <begin position="232"/>
        <end position="257"/>
    </location>
</feature>
<evidence type="ECO:0000256" key="6">
    <source>
        <dbReference type="ARBA" id="ARBA00023136"/>
    </source>
</evidence>
<sequence>MSNDSLKRDLKARHLMMISIGGVIGAGYFLGAGAAIKTAGPAVVISYALGGLVTILVMALLAEMAVAMPLAGSFQTYASKAISPWAGFVTGWTYWLAFLIGPASETIAAGTFLHLWFPTVPVWVFCLVVAILMTIVNLIGVLVFGEVEFWLSLIKVVALLVFIIWGATALLGIPMQTDISLANLTSNGGFAPAGLAGIFGAMIIVIFAYGGTEAIGTAAEESSHPERDIPKALTGTVIRIIVLYIISITVLVTVLPWNKAGVSSSPYVDAFNILGGPVAGNIMNFVVLTAALSCIDTGVYATSRMLFSLSRDGFFPKTFAKLHPERKTPVNAIFVSSLVLFIGAIMFFLFPDFAYVWLASLSGFGFLFTWLMIALSQPGMRKIIEKKDPSLLKWKVPFYPYTQYLVVILMIAILAAQLFVPNGWIILAAGLGWLVFASIYYFVFAKNSSKKDN</sequence>
<dbReference type="PATRIC" id="fig|1121326.3.peg.5674"/>
<evidence type="ECO:0000313" key="10">
    <source>
        <dbReference type="Proteomes" id="UP000076603"/>
    </source>
</evidence>
<comment type="caution">
    <text evidence="9">The sequence shown here is derived from an EMBL/GenBank/DDBJ whole genome shotgun (WGS) entry which is preliminary data.</text>
</comment>
<gene>
    <name evidence="9" type="primary">gabP_2</name>
    <name evidence="9" type="ORF">CLMAG_56140</name>
</gene>
<feature type="transmembrane region" description="Helical" evidence="7">
    <location>
        <begin position="120"/>
        <end position="144"/>
    </location>
</feature>
<protein>
    <submittedName>
        <fullName evidence="9">GABA permease</fullName>
    </submittedName>
</protein>
<feature type="domain" description="Amino acid permease/ SLC12A" evidence="8">
    <location>
        <begin position="14"/>
        <end position="440"/>
    </location>
</feature>
<dbReference type="GO" id="GO:0055085">
    <property type="term" value="P:transmembrane transport"/>
    <property type="evidence" value="ECO:0007669"/>
    <property type="project" value="InterPro"/>
</dbReference>
<reference evidence="9 10" key="1">
    <citation type="submission" date="2016-04" db="EMBL/GenBank/DDBJ databases">
        <title>Genome sequence of Clostridium magnum DSM 2767.</title>
        <authorList>
            <person name="Poehlein A."/>
            <person name="Uhlig R."/>
            <person name="Fischer R."/>
            <person name="Bahl H."/>
            <person name="Daniel R."/>
        </authorList>
    </citation>
    <scope>NUCLEOTIDE SEQUENCE [LARGE SCALE GENOMIC DNA]</scope>
    <source>
        <strain evidence="9 10">DSM 2767</strain>
    </source>
</reference>
<feature type="transmembrane region" description="Helical" evidence="7">
    <location>
        <begin position="424"/>
        <end position="444"/>
    </location>
</feature>
<feature type="transmembrane region" description="Helical" evidence="7">
    <location>
        <begin position="282"/>
        <end position="307"/>
    </location>
</feature>
<dbReference type="AlphaFoldDB" id="A0A161WQZ7"/>
<feature type="transmembrane region" description="Helical" evidence="7">
    <location>
        <begin position="156"/>
        <end position="177"/>
    </location>
</feature>
<dbReference type="PROSITE" id="PS00218">
    <property type="entry name" value="AMINO_ACID_PERMEASE_1"/>
    <property type="match status" value="1"/>
</dbReference>
<feature type="transmembrane region" description="Helical" evidence="7">
    <location>
        <begin position="42"/>
        <end position="62"/>
    </location>
</feature>
<comment type="subcellular location">
    <subcellularLocation>
        <location evidence="1">Membrane</location>
        <topology evidence="1">Multi-pass membrane protein</topology>
    </subcellularLocation>
</comment>
<evidence type="ECO:0000256" key="5">
    <source>
        <dbReference type="ARBA" id="ARBA00022989"/>
    </source>
</evidence>
<keyword evidence="5 7" id="KW-1133">Transmembrane helix</keyword>
<dbReference type="Gene3D" id="1.20.1740.10">
    <property type="entry name" value="Amino acid/polyamine transporter I"/>
    <property type="match status" value="1"/>
</dbReference>
<proteinExistence type="predicted"/>